<evidence type="ECO:0000256" key="11">
    <source>
        <dbReference type="PIRSR" id="PIRSR602481-1"/>
    </source>
</evidence>
<dbReference type="InterPro" id="IPR036388">
    <property type="entry name" value="WH-like_DNA-bd_sf"/>
</dbReference>
<reference evidence="13 14" key="1">
    <citation type="submission" date="2019-09" db="EMBL/GenBank/DDBJ databases">
        <title>Goodfellowia gen. nov., a new genus of the Pseudonocardineae related to Actinoalloteichus, containing Goodfellowia coeruleoviolacea gen. nov., comb. nov. gen. nov., comb. nov.</title>
        <authorList>
            <person name="Labeda D."/>
        </authorList>
    </citation>
    <scope>NUCLEOTIDE SEQUENCE [LARGE SCALE GENOMIC DNA]</scope>
    <source>
        <strain evidence="13 14">AN110305</strain>
    </source>
</reference>
<feature type="binding site" evidence="11">
    <location>
        <position position="140"/>
    </location>
    <ligand>
        <name>Zn(2+)</name>
        <dbReference type="ChEBI" id="CHEBI:29105"/>
    </ligand>
</feature>
<evidence type="ECO:0000313" key="14">
    <source>
        <dbReference type="Proteomes" id="UP000323454"/>
    </source>
</evidence>
<dbReference type="Gene3D" id="3.30.1490.190">
    <property type="match status" value="1"/>
</dbReference>
<protein>
    <submittedName>
        <fullName evidence="13">Transcriptional repressor</fullName>
    </submittedName>
</protein>
<keyword evidence="3" id="KW-0963">Cytoplasm</keyword>
<evidence type="ECO:0000256" key="7">
    <source>
        <dbReference type="ARBA" id="ARBA00023004"/>
    </source>
</evidence>
<keyword evidence="6 11" id="KW-0862">Zinc</keyword>
<gene>
    <name evidence="13" type="ORF">F0L68_38885</name>
</gene>
<keyword evidence="4" id="KW-0678">Repressor</keyword>
<evidence type="ECO:0000313" key="13">
    <source>
        <dbReference type="EMBL" id="KAA2250720.1"/>
    </source>
</evidence>
<evidence type="ECO:0000256" key="1">
    <source>
        <dbReference type="ARBA" id="ARBA00004496"/>
    </source>
</evidence>
<feature type="binding site" evidence="11">
    <location>
        <position position="143"/>
    </location>
    <ligand>
        <name>Zn(2+)</name>
        <dbReference type="ChEBI" id="CHEBI:29105"/>
    </ligand>
</feature>
<dbReference type="CDD" id="cd07153">
    <property type="entry name" value="Fur_like"/>
    <property type="match status" value="1"/>
</dbReference>
<comment type="cofactor">
    <cofactor evidence="12">
        <name>Mn(2+)</name>
        <dbReference type="ChEBI" id="CHEBI:29035"/>
    </cofactor>
    <cofactor evidence="12">
        <name>Fe(2+)</name>
        <dbReference type="ChEBI" id="CHEBI:29033"/>
    </cofactor>
    <text evidence="12">Binds 1 Mn(2+) or Fe(2+) ion per subunit.</text>
</comment>
<dbReference type="GO" id="GO:1900376">
    <property type="term" value="P:regulation of secondary metabolite biosynthetic process"/>
    <property type="evidence" value="ECO:0007669"/>
    <property type="project" value="TreeGrafter"/>
</dbReference>
<keyword evidence="7 12" id="KW-0408">Iron</keyword>
<sequence length="148" mass="15593">MEDVPSASEPAPPVDAVRSAGLRVTAARIAVLEAIRAGNHLDIDTIANQVRARLGQISIQAVYGAVHAFTAAGLVRRIQPAGSPTRYEARVGDNHHHLVCRECGRITDVDSASGEPPCLEPADDAGYLIDEAEITFWGHCSTCATPAG</sequence>
<keyword evidence="5 11" id="KW-0479">Metal-binding</keyword>
<dbReference type="GO" id="GO:0003700">
    <property type="term" value="F:DNA-binding transcription factor activity"/>
    <property type="evidence" value="ECO:0007669"/>
    <property type="project" value="InterPro"/>
</dbReference>
<dbReference type="GO" id="GO:0045892">
    <property type="term" value="P:negative regulation of DNA-templated transcription"/>
    <property type="evidence" value="ECO:0007669"/>
    <property type="project" value="TreeGrafter"/>
</dbReference>
<comment type="caution">
    <text evidence="13">The sequence shown here is derived from an EMBL/GenBank/DDBJ whole genome shotgun (WGS) entry which is preliminary data.</text>
</comment>
<feature type="binding site" evidence="12">
    <location>
        <position position="115"/>
    </location>
    <ligand>
        <name>Fe cation</name>
        <dbReference type="ChEBI" id="CHEBI:24875"/>
    </ligand>
</feature>
<evidence type="ECO:0000256" key="5">
    <source>
        <dbReference type="ARBA" id="ARBA00022723"/>
    </source>
</evidence>
<evidence type="ECO:0000256" key="9">
    <source>
        <dbReference type="ARBA" id="ARBA00023125"/>
    </source>
</evidence>
<dbReference type="InterPro" id="IPR036390">
    <property type="entry name" value="WH_DNA-bd_sf"/>
</dbReference>
<dbReference type="PANTHER" id="PTHR33202:SF18">
    <property type="entry name" value="TRANSCRIPTIONAL REGULATOR FURA"/>
    <property type="match status" value="1"/>
</dbReference>
<evidence type="ECO:0000256" key="3">
    <source>
        <dbReference type="ARBA" id="ARBA00022490"/>
    </source>
</evidence>
<comment type="similarity">
    <text evidence="2">Belongs to the Fur family.</text>
</comment>
<dbReference type="Proteomes" id="UP000323454">
    <property type="component" value="Unassembled WGS sequence"/>
</dbReference>
<dbReference type="GO" id="GO:0005737">
    <property type="term" value="C:cytoplasm"/>
    <property type="evidence" value="ECO:0007669"/>
    <property type="project" value="UniProtKB-SubCell"/>
</dbReference>
<keyword evidence="10" id="KW-0804">Transcription</keyword>
<dbReference type="AlphaFoldDB" id="A0A5B2WIV8"/>
<comment type="subcellular location">
    <subcellularLocation>
        <location evidence="1">Cytoplasm</location>
    </subcellularLocation>
</comment>
<evidence type="ECO:0000256" key="8">
    <source>
        <dbReference type="ARBA" id="ARBA00023015"/>
    </source>
</evidence>
<accession>A0A5B2WIV8</accession>
<dbReference type="Gene3D" id="1.10.10.10">
    <property type="entry name" value="Winged helix-like DNA-binding domain superfamily/Winged helix DNA-binding domain"/>
    <property type="match status" value="1"/>
</dbReference>
<feature type="binding site" evidence="11">
    <location>
        <position position="100"/>
    </location>
    <ligand>
        <name>Zn(2+)</name>
        <dbReference type="ChEBI" id="CHEBI:29105"/>
    </ligand>
</feature>
<evidence type="ECO:0000256" key="4">
    <source>
        <dbReference type="ARBA" id="ARBA00022491"/>
    </source>
</evidence>
<dbReference type="InterPro" id="IPR002481">
    <property type="entry name" value="FUR"/>
</dbReference>
<proteinExistence type="inferred from homology"/>
<dbReference type="Pfam" id="PF01475">
    <property type="entry name" value="FUR"/>
    <property type="match status" value="1"/>
</dbReference>
<evidence type="ECO:0000256" key="12">
    <source>
        <dbReference type="PIRSR" id="PIRSR602481-2"/>
    </source>
</evidence>
<dbReference type="GO" id="GO:0000976">
    <property type="term" value="F:transcription cis-regulatory region binding"/>
    <property type="evidence" value="ECO:0007669"/>
    <property type="project" value="TreeGrafter"/>
</dbReference>
<dbReference type="EMBL" id="VUOB01000092">
    <property type="protein sequence ID" value="KAA2250720.1"/>
    <property type="molecule type" value="Genomic_DNA"/>
</dbReference>
<dbReference type="GO" id="GO:0008270">
    <property type="term" value="F:zinc ion binding"/>
    <property type="evidence" value="ECO:0007669"/>
    <property type="project" value="TreeGrafter"/>
</dbReference>
<dbReference type="SUPFAM" id="SSF46785">
    <property type="entry name" value="Winged helix' DNA-binding domain"/>
    <property type="match status" value="1"/>
</dbReference>
<evidence type="ECO:0000256" key="10">
    <source>
        <dbReference type="ARBA" id="ARBA00023163"/>
    </source>
</evidence>
<dbReference type="OrthoDB" id="5242893at2"/>
<keyword evidence="9" id="KW-0238">DNA-binding</keyword>
<dbReference type="RefSeq" id="WP_149854930.1">
    <property type="nucleotide sequence ID" value="NZ_VUOB01000092.1"/>
</dbReference>
<name>A0A5B2WIV8_9PSEU</name>
<reference evidence="13 14" key="2">
    <citation type="submission" date="2019-09" db="EMBL/GenBank/DDBJ databases">
        <authorList>
            <person name="Jin C."/>
        </authorList>
    </citation>
    <scope>NUCLEOTIDE SEQUENCE [LARGE SCALE GENOMIC DNA]</scope>
    <source>
        <strain evidence="13 14">AN110305</strain>
    </source>
</reference>
<dbReference type="PANTHER" id="PTHR33202">
    <property type="entry name" value="ZINC UPTAKE REGULATION PROTEIN"/>
    <property type="match status" value="1"/>
</dbReference>
<keyword evidence="8" id="KW-0805">Transcription regulation</keyword>
<evidence type="ECO:0000256" key="2">
    <source>
        <dbReference type="ARBA" id="ARBA00007957"/>
    </source>
</evidence>
<dbReference type="InterPro" id="IPR043135">
    <property type="entry name" value="Fur_C"/>
</dbReference>
<organism evidence="13 14">
    <name type="scientific">Solihabitans fulvus</name>
    <dbReference type="NCBI Taxonomy" id="1892852"/>
    <lineage>
        <taxon>Bacteria</taxon>
        <taxon>Bacillati</taxon>
        <taxon>Actinomycetota</taxon>
        <taxon>Actinomycetes</taxon>
        <taxon>Pseudonocardiales</taxon>
        <taxon>Pseudonocardiaceae</taxon>
        <taxon>Solihabitans</taxon>
    </lineage>
</organism>
<evidence type="ECO:0000256" key="6">
    <source>
        <dbReference type="ARBA" id="ARBA00022833"/>
    </source>
</evidence>
<comment type="cofactor">
    <cofactor evidence="11">
        <name>Zn(2+)</name>
        <dbReference type="ChEBI" id="CHEBI:29105"/>
    </cofactor>
    <text evidence="11">Binds 1 zinc ion per subunit.</text>
</comment>
<keyword evidence="14" id="KW-1185">Reference proteome</keyword>
<feature type="binding site" evidence="11">
    <location>
        <position position="103"/>
    </location>
    <ligand>
        <name>Zn(2+)</name>
        <dbReference type="ChEBI" id="CHEBI:29105"/>
    </ligand>
</feature>